<evidence type="ECO:0000313" key="5">
    <source>
        <dbReference type="EMBL" id="EGA71189.1"/>
    </source>
</evidence>
<comment type="caution">
    <text evidence="5">The sequence shown here is derived from an EMBL/GenBank/DDBJ whole genome shotgun (WGS) entry which is preliminary data.</text>
</comment>
<dbReference type="AlphaFoldDB" id="E8M4F1"/>
<organism evidence="5 6">
    <name type="scientific">Vibrio sinaloensis DSM 21326</name>
    <dbReference type="NCBI Taxonomy" id="945550"/>
    <lineage>
        <taxon>Bacteria</taxon>
        <taxon>Pseudomonadati</taxon>
        <taxon>Pseudomonadota</taxon>
        <taxon>Gammaproteobacteria</taxon>
        <taxon>Vibrionales</taxon>
        <taxon>Vibrionaceae</taxon>
        <taxon>Vibrio</taxon>
        <taxon>Vibrio oreintalis group</taxon>
    </lineage>
</organism>
<dbReference type="Proteomes" id="UP000006228">
    <property type="component" value="Unassembled WGS sequence"/>
</dbReference>
<dbReference type="RefSeq" id="WP_008075142.1">
    <property type="nucleotide sequence ID" value="NZ_AEVT01000031.1"/>
</dbReference>
<comment type="function">
    <text evidence="1">May be involved in the biogenesis of curli organelles.</text>
</comment>
<sequence>MNKLMVVAFLVFSLSCSADENNSREIELMKNGLDNEIGGLIIDRTITRLGDDFYFYFAQKVNDRHASLTENLTVKERPTALSGSIISVEHRRKVIYRTALSPGKKHAEEKAEQALKATTSHLIRWNQQLKYQDTFDLEFDEF</sequence>
<dbReference type="OrthoDB" id="6869495at2"/>
<gene>
    <name evidence="5" type="ORF">VISI1226_06693</name>
</gene>
<name>E8M4F1_PHOS4</name>
<feature type="signal peptide" evidence="4">
    <location>
        <begin position="1"/>
        <end position="18"/>
    </location>
</feature>
<dbReference type="eggNOG" id="ENOG502ZPXX">
    <property type="taxonomic scope" value="Bacteria"/>
</dbReference>
<dbReference type="PROSITE" id="PS51257">
    <property type="entry name" value="PROKAR_LIPOPROTEIN"/>
    <property type="match status" value="1"/>
</dbReference>
<dbReference type="Pfam" id="PF10627">
    <property type="entry name" value="CsgE"/>
    <property type="match status" value="1"/>
</dbReference>
<proteinExistence type="predicted"/>
<evidence type="ECO:0000256" key="4">
    <source>
        <dbReference type="SAM" id="SignalP"/>
    </source>
</evidence>
<dbReference type="InterPro" id="IPR018900">
    <property type="entry name" value="Curli_CsgE"/>
</dbReference>
<evidence type="ECO:0000313" key="6">
    <source>
        <dbReference type="Proteomes" id="UP000006228"/>
    </source>
</evidence>
<reference evidence="5 6" key="1">
    <citation type="journal article" date="2012" name="Int. J. Syst. Evol. Microbiol.">
        <title>Vibrio caribbeanicus sp. nov., isolated from the marine sponge Scleritoderma cyanea.</title>
        <authorList>
            <person name="Hoffmann M."/>
            <person name="Monday S.R."/>
            <person name="Allard M.W."/>
            <person name="Strain E.A."/>
            <person name="Whittaker P."/>
            <person name="Naum M."/>
            <person name="McCarthy P.J."/>
            <person name="Lopez J.V."/>
            <person name="Fischer M."/>
            <person name="Brown E.W."/>
        </authorList>
    </citation>
    <scope>NUCLEOTIDE SEQUENCE [LARGE SCALE GENOMIC DNA]</scope>
    <source>
        <strain evidence="6">DSMZ 21326</strain>
    </source>
</reference>
<evidence type="ECO:0000256" key="3">
    <source>
        <dbReference type="ARBA" id="ARBA00022729"/>
    </source>
</evidence>
<dbReference type="EMBL" id="AEVT01000031">
    <property type="protein sequence ID" value="EGA71189.1"/>
    <property type="molecule type" value="Genomic_DNA"/>
</dbReference>
<dbReference type="GeneID" id="95568506"/>
<evidence type="ECO:0000256" key="1">
    <source>
        <dbReference type="ARBA" id="ARBA00003989"/>
    </source>
</evidence>
<keyword evidence="3 4" id="KW-0732">Signal</keyword>
<accession>E8M4F1</accession>
<protein>
    <recommendedName>
        <fullName evidence="2">Curli production assembly/transport component CsgE</fullName>
    </recommendedName>
</protein>
<evidence type="ECO:0000256" key="2">
    <source>
        <dbReference type="ARBA" id="ARBA00014024"/>
    </source>
</evidence>
<feature type="chain" id="PRO_5003224685" description="Curli production assembly/transport component CsgE" evidence="4">
    <location>
        <begin position="19"/>
        <end position="142"/>
    </location>
</feature>